<feature type="region of interest" description="Disordered" evidence="1">
    <location>
        <begin position="38"/>
        <end position="73"/>
    </location>
</feature>
<dbReference type="InParanoid" id="B7PU06"/>
<dbReference type="VEuPathDB" id="VectorBase:ISCW007571"/>
<dbReference type="EMBL" id="ABJB010105776">
    <property type="status" value="NOT_ANNOTATED_CDS"/>
    <property type="molecule type" value="Genomic_DNA"/>
</dbReference>
<protein>
    <submittedName>
        <fullName evidence="2 3">Uncharacterized protein</fullName>
    </submittedName>
</protein>
<dbReference type="EMBL" id="DS789540">
    <property type="protein sequence ID" value="EEC10078.1"/>
    <property type="molecule type" value="Genomic_DNA"/>
</dbReference>
<evidence type="ECO:0000256" key="1">
    <source>
        <dbReference type="SAM" id="MobiDB-lite"/>
    </source>
</evidence>
<gene>
    <name evidence="2" type="ORF">IscW_ISCW007571</name>
</gene>
<dbReference type="HOGENOM" id="CLU_2711979_0_0_1"/>
<evidence type="ECO:0000313" key="4">
    <source>
        <dbReference type="Proteomes" id="UP000001555"/>
    </source>
</evidence>
<feature type="non-terminal residue" evidence="2">
    <location>
        <position position="1"/>
    </location>
</feature>
<reference evidence="2 4" key="1">
    <citation type="submission" date="2008-03" db="EMBL/GenBank/DDBJ databases">
        <title>Annotation of Ixodes scapularis.</title>
        <authorList>
            <consortium name="Ixodes scapularis Genome Project Consortium"/>
            <person name="Caler E."/>
            <person name="Hannick L.I."/>
            <person name="Bidwell S."/>
            <person name="Joardar V."/>
            <person name="Thiagarajan M."/>
            <person name="Amedeo P."/>
            <person name="Galinsky K.J."/>
            <person name="Schobel S."/>
            <person name="Inman J."/>
            <person name="Hostetler J."/>
            <person name="Miller J."/>
            <person name="Hammond M."/>
            <person name="Megy K."/>
            <person name="Lawson D."/>
            <person name="Kodira C."/>
            <person name="Sutton G."/>
            <person name="Meyer J."/>
            <person name="Hill C.A."/>
            <person name="Birren B."/>
            <person name="Nene V."/>
            <person name="Collins F."/>
            <person name="Alarcon-Chaidez F."/>
            <person name="Wikel S."/>
            <person name="Strausberg R."/>
        </authorList>
    </citation>
    <scope>NUCLEOTIDE SEQUENCE [LARGE SCALE GENOMIC DNA]</scope>
    <source>
        <strain evidence="4">Wikel</strain>
        <strain evidence="2">Wikel colony</strain>
    </source>
</reference>
<feature type="compositionally biased region" description="Basic residues" evidence="1">
    <location>
        <begin position="38"/>
        <end position="50"/>
    </location>
</feature>
<sequence>VCGMQRPPENHARKPKCALCGKGHFTCNKKCHQRFKTPFLLRRRQRKKKLREYETDRRRRSSKGRQSHSKERQ</sequence>
<dbReference type="PaxDb" id="6945-B7PU06"/>
<accession>B7PU06</accession>
<evidence type="ECO:0000313" key="3">
    <source>
        <dbReference type="EnsemblMetazoa" id="ISCW007571-PA"/>
    </source>
</evidence>
<keyword evidence="4" id="KW-1185">Reference proteome</keyword>
<feature type="non-terminal residue" evidence="2">
    <location>
        <position position="73"/>
    </location>
</feature>
<dbReference type="EnsemblMetazoa" id="ISCW007571-RA">
    <property type="protein sequence ID" value="ISCW007571-PA"/>
    <property type="gene ID" value="ISCW007571"/>
</dbReference>
<reference evidence="3" key="2">
    <citation type="submission" date="2020-05" db="UniProtKB">
        <authorList>
            <consortium name="EnsemblMetazoa"/>
        </authorList>
    </citation>
    <scope>IDENTIFICATION</scope>
    <source>
        <strain evidence="3">wikel</strain>
    </source>
</reference>
<dbReference type="Proteomes" id="UP000001555">
    <property type="component" value="Unassembled WGS sequence"/>
</dbReference>
<evidence type="ECO:0000313" key="2">
    <source>
        <dbReference type="EMBL" id="EEC10078.1"/>
    </source>
</evidence>
<proteinExistence type="predicted"/>
<name>B7PU06_IXOSC</name>
<dbReference type="AlphaFoldDB" id="B7PU06"/>
<organism>
    <name type="scientific">Ixodes scapularis</name>
    <name type="common">Black-legged tick</name>
    <name type="synonym">Deer tick</name>
    <dbReference type="NCBI Taxonomy" id="6945"/>
    <lineage>
        <taxon>Eukaryota</taxon>
        <taxon>Metazoa</taxon>
        <taxon>Ecdysozoa</taxon>
        <taxon>Arthropoda</taxon>
        <taxon>Chelicerata</taxon>
        <taxon>Arachnida</taxon>
        <taxon>Acari</taxon>
        <taxon>Parasitiformes</taxon>
        <taxon>Ixodida</taxon>
        <taxon>Ixodoidea</taxon>
        <taxon>Ixodidae</taxon>
        <taxon>Ixodinae</taxon>
        <taxon>Ixodes</taxon>
    </lineage>
</organism>
<dbReference type="VEuPathDB" id="VectorBase:ISCI007571"/>
<feature type="compositionally biased region" description="Basic residues" evidence="1">
    <location>
        <begin position="58"/>
        <end position="67"/>
    </location>
</feature>